<feature type="compositionally biased region" description="Low complexity" evidence="1">
    <location>
        <begin position="423"/>
        <end position="438"/>
    </location>
</feature>
<evidence type="ECO:0000313" key="2">
    <source>
        <dbReference type="EMBL" id="KAK2027555.1"/>
    </source>
</evidence>
<feature type="compositionally biased region" description="Polar residues" evidence="1">
    <location>
        <begin position="231"/>
        <end position="250"/>
    </location>
</feature>
<feature type="compositionally biased region" description="Pro residues" evidence="1">
    <location>
        <begin position="358"/>
        <end position="371"/>
    </location>
</feature>
<feature type="region of interest" description="Disordered" evidence="1">
    <location>
        <begin position="700"/>
        <end position="749"/>
    </location>
</feature>
<name>A0AAD9M391_9PEZI</name>
<feature type="compositionally biased region" description="Polar residues" evidence="1">
    <location>
        <begin position="192"/>
        <end position="201"/>
    </location>
</feature>
<feature type="compositionally biased region" description="Low complexity" evidence="1">
    <location>
        <begin position="400"/>
        <end position="415"/>
    </location>
</feature>
<feature type="region of interest" description="Disordered" evidence="1">
    <location>
        <begin position="310"/>
        <end position="501"/>
    </location>
</feature>
<dbReference type="EMBL" id="MU842893">
    <property type="protein sequence ID" value="KAK2027555.1"/>
    <property type="molecule type" value="Genomic_DNA"/>
</dbReference>
<feature type="region of interest" description="Disordered" evidence="1">
    <location>
        <begin position="769"/>
        <end position="834"/>
    </location>
</feature>
<organism evidence="2 3">
    <name type="scientific">Colletotrichum zoysiae</name>
    <dbReference type="NCBI Taxonomy" id="1216348"/>
    <lineage>
        <taxon>Eukaryota</taxon>
        <taxon>Fungi</taxon>
        <taxon>Dikarya</taxon>
        <taxon>Ascomycota</taxon>
        <taxon>Pezizomycotina</taxon>
        <taxon>Sordariomycetes</taxon>
        <taxon>Hypocreomycetidae</taxon>
        <taxon>Glomerellales</taxon>
        <taxon>Glomerellaceae</taxon>
        <taxon>Colletotrichum</taxon>
        <taxon>Colletotrichum graminicola species complex</taxon>
    </lineage>
</organism>
<feature type="region of interest" description="Disordered" evidence="1">
    <location>
        <begin position="1"/>
        <end position="261"/>
    </location>
</feature>
<accession>A0AAD9M391</accession>
<feature type="compositionally biased region" description="Basic and acidic residues" evidence="1">
    <location>
        <begin position="175"/>
        <end position="191"/>
    </location>
</feature>
<feature type="compositionally biased region" description="Basic and acidic residues" evidence="1">
    <location>
        <begin position="815"/>
        <end position="826"/>
    </location>
</feature>
<dbReference type="Proteomes" id="UP001232148">
    <property type="component" value="Unassembled WGS sequence"/>
</dbReference>
<feature type="compositionally biased region" description="Basic and acidic residues" evidence="1">
    <location>
        <begin position="1"/>
        <end position="13"/>
    </location>
</feature>
<evidence type="ECO:0000313" key="3">
    <source>
        <dbReference type="Proteomes" id="UP001232148"/>
    </source>
</evidence>
<reference evidence="2" key="1">
    <citation type="submission" date="2021-06" db="EMBL/GenBank/DDBJ databases">
        <title>Comparative genomics, transcriptomics and evolutionary studies reveal genomic signatures of adaptation to plant cell wall in hemibiotrophic fungi.</title>
        <authorList>
            <consortium name="DOE Joint Genome Institute"/>
            <person name="Baroncelli R."/>
            <person name="Diaz J.F."/>
            <person name="Benocci T."/>
            <person name="Peng M."/>
            <person name="Battaglia E."/>
            <person name="Haridas S."/>
            <person name="Andreopoulos W."/>
            <person name="Labutti K."/>
            <person name="Pangilinan J."/>
            <person name="Floch G.L."/>
            <person name="Makela M.R."/>
            <person name="Henrissat B."/>
            <person name="Grigoriev I.V."/>
            <person name="Crouch J.A."/>
            <person name="De Vries R.P."/>
            <person name="Sukno S.A."/>
            <person name="Thon M.R."/>
        </authorList>
    </citation>
    <scope>NUCLEOTIDE SEQUENCE</scope>
    <source>
        <strain evidence="2">MAFF235873</strain>
    </source>
</reference>
<sequence>MSPPSPEKEKKPVAGDPSESDQDSRRRDGSPRESDPHMSHDHLPSDEAQEEQDISETPLAESTPPRFRTRGRLSRFLINPLSATQDGNSDEMPRKKPPASAVASQDNSRHRSQLPSTDHSPGVPKTPSSVQLPEIWNKTKKKMKRSLSNRASHNGDNTPDASVAIGPGSLSTAEAEQKTRRAELLVSKEFDSGNSKPQLPSNMPVGLETDAAGELVNRPDKPSPSLMEASRPTTPGSQSGGNFDSNSSGAENEVYQEADDPSKGVHRFMVDRVMSSFMSWLDTKLKVKNEDESLDPEQSLLAITPCVALSQEESDARPPPTSVPLIAPPSTSALSSTSGIFDGPLSGRRSDAAFKPAPLSPPRPPPPPPSLLAPGAADNIPDKGKKVGIVPRLARSQYRAPDASMAALPPSSPSAQLTNLRQRPAPTAPRAVVAAAAPVPAPKKRAALTYHAASAKGLSTRSPGKRSSKHDRPQDENDEEEGNSDGDGNRPPRAKLSKIHEDRGDGAKLACPFFKHNPRKYKNQRPCCGPGWDRVHRIKEHIYRKHSLPKFSCPRCSHPFETQADLQTHARSADACEVRGPEFLDGITQDQEKMLRSRKKTSAKELTEAEKWTQAYMILFPDAREREIPSPYYSIEDAGTNLGGYEDYLRRELPPLVRRQLENEIERELSFVEQGMKQKVIEIARNLQFTLFKGYQQLEKQEQGVQDPPSVDAPASQPDGPTSSATDTSPSTMTTSGMTPDIPDPLDLFSNYTHPDFDFTFLSEFPFPEEQQLPTDPSLDFGFTPSFQPKQPATTQPGLEFLDGQQLDMPYYELEGNRDNRGHPREAGSLGYAP</sequence>
<feature type="compositionally biased region" description="Polar residues" evidence="1">
    <location>
        <begin position="148"/>
        <end position="160"/>
    </location>
</feature>
<evidence type="ECO:0008006" key="4">
    <source>
        <dbReference type="Google" id="ProtNLM"/>
    </source>
</evidence>
<dbReference type="AlphaFoldDB" id="A0AAD9M391"/>
<feature type="compositionally biased region" description="Low complexity" evidence="1">
    <location>
        <begin position="328"/>
        <end position="340"/>
    </location>
</feature>
<feature type="compositionally biased region" description="Polar residues" evidence="1">
    <location>
        <begin position="785"/>
        <end position="797"/>
    </location>
</feature>
<gene>
    <name evidence="2" type="ORF">LX32DRAFT_436000</name>
</gene>
<keyword evidence="3" id="KW-1185">Reference proteome</keyword>
<feature type="compositionally biased region" description="Basic and acidic residues" evidence="1">
    <location>
        <begin position="22"/>
        <end position="45"/>
    </location>
</feature>
<comment type="caution">
    <text evidence="2">The sequence shown here is derived from an EMBL/GenBank/DDBJ whole genome shotgun (WGS) entry which is preliminary data.</text>
</comment>
<protein>
    <recommendedName>
        <fullName evidence="4">C2H2-type domain-containing protein</fullName>
    </recommendedName>
</protein>
<dbReference type="PANTHER" id="PTHR38166:SF1">
    <property type="entry name" value="C2H2-TYPE DOMAIN-CONTAINING PROTEIN"/>
    <property type="match status" value="1"/>
</dbReference>
<feature type="compositionally biased region" description="Low complexity" evidence="1">
    <location>
        <begin position="718"/>
        <end position="740"/>
    </location>
</feature>
<evidence type="ECO:0000256" key="1">
    <source>
        <dbReference type="SAM" id="MobiDB-lite"/>
    </source>
</evidence>
<feature type="compositionally biased region" description="Basic residues" evidence="1">
    <location>
        <begin position="138"/>
        <end position="147"/>
    </location>
</feature>
<proteinExistence type="predicted"/>
<dbReference type="PANTHER" id="PTHR38166">
    <property type="entry name" value="C2H2-TYPE DOMAIN-CONTAINING PROTEIN-RELATED"/>
    <property type="match status" value="1"/>
</dbReference>